<name>A0A1F7Z315_9BACT</name>
<dbReference type="Pfam" id="PF13419">
    <property type="entry name" value="HAD_2"/>
    <property type="match status" value="1"/>
</dbReference>
<dbReference type="InterPro" id="IPR041492">
    <property type="entry name" value="HAD_2"/>
</dbReference>
<evidence type="ECO:0008006" key="3">
    <source>
        <dbReference type="Google" id="ProtNLM"/>
    </source>
</evidence>
<evidence type="ECO:0000313" key="1">
    <source>
        <dbReference type="EMBL" id="OGM34046.1"/>
    </source>
</evidence>
<dbReference type="Proteomes" id="UP000177169">
    <property type="component" value="Unassembled WGS sequence"/>
</dbReference>
<dbReference type="InterPro" id="IPR023198">
    <property type="entry name" value="PGP-like_dom2"/>
</dbReference>
<dbReference type="STRING" id="1802505.A3D01_03890"/>
<dbReference type="AlphaFoldDB" id="A0A1F7Z315"/>
<proteinExistence type="predicted"/>
<reference evidence="1 2" key="1">
    <citation type="journal article" date="2016" name="Nat. Commun.">
        <title>Thousands of microbial genomes shed light on interconnected biogeochemical processes in an aquifer system.</title>
        <authorList>
            <person name="Anantharaman K."/>
            <person name="Brown C.T."/>
            <person name="Hug L.A."/>
            <person name="Sharon I."/>
            <person name="Castelle C.J."/>
            <person name="Probst A.J."/>
            <person name="Thomas B.C."/>
            <person name="Singh A."/>
            <person name="Wilkins M.J."/>
            <person name="Karaoz U."/>
            <person name="Brodie E.L."/>
            <person name="Williams K.H."/>
            <person name="Hubbard S.S."/>
            <person name="Banfield J.F."/>
        </authorList>
    </citation>
    <scope>NUCLEOTIDE SEQUENCE [LARGE SCALE GENOMIC DNA]</scope>
</reference>
<gene>
    <name evidence="1" type="ORF">A3D01_03890</name>
</gene>
<dbReference type="SUPFAM" id="SSF56784">
    <property type="entry name" value="HAD-like"/>
    <property type="match status" value="1"/>
</dbReference>
<protein>
    <recommendedName>
        <fullName evidence="3">HAD family hydrolase</fullName>
    </recommendedName>
</protein>
<accession>A0A1F7Z315</accession>
<evidence type="ECO:0000313" key="2">
    <source>
        <dbReference type="Proteomes" id="UP000177169"/>
    </source>
</evidence>
<dbReference type="EMBL" id="MGGR01000010">
    <property type="protein sequence ID" value="OGM34046.1"/>
    <property type="molecule type" value="Genomic_DNA"/>
</dbReference>
<sequence>MNLIFDFGGTLCDSIEPAVGMINKIFSEIGYKKTNIKEVQMMGLKGLIKSRKISSLKVHKLISDYRKRSE</sequence>
<comment type="caution">
    <text evidence="1">The sequence shown here is derived from an EMBL/GenBank/DDBJ whole genome shotgun (WGS) entry which is preliminary data.</text>
</comment>
<dbReference type="Gene3D" id="1.10.150.240">
    <property type="entry name" value="Putative phosphatase, domain 2"/>
    <property type="match status" value="1"/>
</dbReference>
<dbReference type="InterPro" id="IPR036412">
    <property type="entry name" value="HAD-like_sf"/>
</dbReference>
<organism evidence="1 2">
    <name type="scientific">Candidatus Woesebacteria bacterium RIFCSPHIGHO2_02_FULL_39_13</name>
    <dbReference type="NCBI Taxonomy" id="1802505"/>
    <lineage>
        <taxon>Bacteria</taxon>
        <taxon>Candidatus Woeseibacteriota</taxon>
    </lineage>
</organism>